<evidence type="ECO:0000256" key="6">
    <source>
        <dbReference type="ARBA" id="ARBA00048124"/>
    </source>
</evidence>
<evidence type="ECO:0000256" key="1">
    <source>
        <dbReference type="ARBA" id="ARBA00001968"/>
    </source>
</evidence>
<comment type="similarity">
    <text evidence="2 7">Belongs to the DXO/Dom3Z family.</text>
</comment>
<dbReference type="GO" id="GO:0000166">
    <property type="term" value="F:nucleotide binding"/>
    <property type="evidence" value="ECO:0007669"/>
    <property type="project" value="UniProtKB-KW"/>
</dbReference>
<dbReference type="OrthoDB" id="5853397at2759"/>
<keyword evidence="10" id="KW-1185">Reference proteome</keyword>
<dbReference type="PANTHER" id="PTHR12395:SF9">
    <property type="entry name" value="DECAPPING AND EXORIBONUCLEASE PROTEIN"/>
    <property type="match status" value="1"/>
</dbReference>
<dbReference type="HOGENOM" id="CLU_024877_4_1_1"/>
<dbReference type="GO" id="GO:0110103">
    <property type="term" value="C:RNA polymerase II termination complex"/>
    <property type="evidence" value="ECO:0007669"/>
    <property type="project" value="EnsemblFungi"/>
</dbReference>
<dbReference type="GO" id="GO:0090730">
    <property type="term" value="C:Las1 complex"/>
    <property type="evidence" value="ECO:0007669"/>
    <property type="project" value="EnsemblFungi"/>
</dbReference>
<feature type="domain" description="RAI1-like" evidence="8">
    <location>
        <begin position="19"/>
        <end position="360"/>
    </location>
</feature>
<gene>
    <name evidence="9" type="primary">TPHA0G03650</name>
    <name evidence="9" type="ordered locus">TPHA_0G03650</name>
</gene>
<organism evidence="9 10">
    <name type="scientific">Tetrapisispora phaffii (strain ATCC 24235 / CBS 4417 / NBRC 1672 / NRRL Y-8282 / UCD 70-5)</name>
    <name type="common">Yeast</name>
    <name type="synonym">Fabospora phaffii</name>
    <dbReference type="NCBI Taxonomy" id="1071381"/>
    <lineage>
        <taxon>Eukaryota</taxon>
        <taxon>Fungi</taxon>
        <taxon>Dikarya</taxon>
        <taxon>Ascomycota</taxon>
        <taxon>Saccharomycotina</taxon>
        <taxon>Saccharomycetes</taxon>
        <taxon>Saccharomycetales</taxon>
        <taxon>Saccharomycetaceae</taxon>
        <taxon>Tetrapisispora</taxon>
    </lineage>
</organism>
<comment type="cofactor">
    <cofactor evidence="1 7">
        <name>a divalent metal cation</name>
        <dbReference type="ChEBI" id="CHEBI:60240"/>
    </cofactor>
</comment>
<dbReference type="GO" id="GO:0030234">
    <property type="term" value="F:enzyme regulator activity"/>
    <property type="evidence" value="ECO:0007669"/>
    <property type="project" value="EnsemblFungi"/>
</dbReference>
<comment type="catalytic activity">
    <reaction evidence="4">
        <text>a 5'-end (N(7)-methyl 5'-triphosphoguanosine)-ribonucleoside-ribonucleotide in mRNA + H2O = a (N(7)-methyl 5'-triphosphoguanosine)-nucleoside + a 5'-end phospho-ribonucleoside in mRNA + H(+)</text>
        <dbReference type="Rhea" id="RHEA:66928"/>
        <dbReference type="Rhea" id="RHEA-COMP:15692"/>
        <dbReference type="Rhea" id="RHEA-COMP:17313"/>
        <dbReference type="ChEBI" id="CHEBI:15377"/>
        <dbReference type="ChEBI" id="CHEBI:15378"/>
        <dbReference type="ChEBI" id="CHEBI:138282"/>
        <dbReference type="ChEBI" id="CHEBI:172876"/>
        <dbReference type="ChEBI" id="CHEBI:172877"/>
    </reaction>
    <physiologicalReaction direction="left-to-right" evidence="4">
        <dbReference type="Rhea" id="RHEA:66929"/>
    </physiologicalReaction>
</comment>
<dbReference type="GO" id="GO:0030846">
    <property type="term" value="P:termination of RNA polymerase II transcription, poly(A)-coupled"/>
    <property type="evidence" value="ECO:0007669"/>
    <property type="project" value="EnsemblFungi"/>
</dbReference>
<dbReference type="OMA" id="VVTWRGH"/>
<proteinExistence type="inferred from homology"/>
<dbReference type="GO" id="GO:0110155">
    <property type="term" value="P:NAD-cap decapping"/>
    <property type="evidence" value="ECO:0007669"/>
    <property type="project" value="EnsemblFungi"/>
</dbReference>
<evidence type="ECO:0000313" key="10">
    <source>
        <dbReference type="Proteomes" id="UP000005666"/>
    </source>
</evidence>
<dbReference type="PANTHER" id="PTHR12395">
    <property type="entry name" value="DOM-3 RELATED"/>
    <property type="match status" value="1"/>
</dbReference>
<dbReference type="Proteomes" id="UP000005666">
    <property type="component" value="Chromosome 7"/>
</dbReference>
<comment type="subcellular location">
    <subcellularLocation>
        <location evidence="7">Nucleus</location>
    </subcellularLocation>
</comment>
<comment type="catalytic activity">
    <reaction evidence="5">
        <text>a 5'-end triphospho-ribonucleoside in mRNA + H2O = a 5'-end phospho-ribonucleoside in mRNA + diphosphate + H(+)</text>
        <dbReference type="Rhea" id="RHEA:78683"/>
        <dbReference type="Rhea" id="RHEA-COMP:15692"/>
        <dbReference type="Rhea" id="RHEA-COMP:17164"/>
        <dbReference type="ChEBI" id="CHEBI:15377"/>
        <dbReference type="ChEBI" id="CHEBI:15378"/>
        <dbReference type="ChEBI" id="CHEBI:33019"/>
        <dbReference type="ChEBI" id="CHEBI:138282"/>
        <dbReference type="ChEBI" id="CHEBI:167618"/>
    </reaction>
    <physiologicalReaction direction="left-to-right" evidence="5">
        <dbReference type="Rhea" id="RHEA:78684"/>
    </physiologicalReaction>
</comment>
<keyword evidence="7" id="KW-0539">Nucleus</keyword>
<dbReference type="GO" id="GO:0034353">
    <property type="term" value="F:mRNA 5'-diphosphatase activity"/>
    <property type="evidence" value="ECO:0007669"/>
    <property type="project" value="EnsemblFungi"/>
</dbReference>
<dbReference type="GO" id="GO:0031087">
    <property type="term" value="P:deadenylation-independent decapping of nuclear-transcribed mRNA"/>
    <property type="evidence" value="ECO:0007669"/>
    <property type="project" value="EnsemblFungi"/>
</dbReference>
<protein>
    <recommendedName>
        <fullName evidence="7">Decapping nuclease</fullName>
        <ecNumber evidence="7">3.6.1.-</ecNumber>
    </recommendedName>
</protein>
<dbReference type="STRING" id="1071381.G8BWC7"/>
<evidence type="ECO:0000256" key="4">
    <source>
        <dbReference type="ARBA" id="ARBA00044676"/>
    </source>
</evidence>
<dbReference type="GO" id="GO:1904595">
    <property type="term" value="P:positive regulation of termination of RNA polymerase II transcription"/>
    <property type="evidence" value="ECO:0007669"/>
    <property type="project" value="EnsemblFungi"/>
</dbReference>
<dbReference type="InterPro" id="IPR013961">
    <property type="entry name" value="RAI1"/>
</dbReference>
<sequence>MAITSNLFVKETGSTITLKKPKEITYYSRTSNDEFLVNDDSNLNYYYLPDADLDKGLDLNGGYKKFKDYYSEFKDASTLHGLLSSLKDYEQKKNKKMKVDIVTFRGIIRKLIMSSFETNSKYNVVDLRIVLFDGQLFIKDVSTVNAKPEKVTPLEYTGYKFEALCTLPEPLPYVSRTKLNKRPKKIVSHGDEFVSVVKTGVGNCKILLGAEVDAIFDFKEKGKDNLQHYIELKCTAAINNINDTKKFENKLFKTWIQCFLIGITRITYGFRDEQYLLKTIEEFATSDIPLIFKNHNPTLASNCVNAIKWYGVFTEWLMKMIPTEDTSVTKAYRLVCENNHLRLTEIESSEDEYEGLVNGETVISNEFREWRTSLRTQ</sequence>
<keyword evidence="7" id="KW-0479">Metal-binding</keyword>
<dbReference type="GO" id="GO:0003723">
    <property type="term" value="F:RNA binding"/>
    <property type="evidence" value="ECO:0007669"/>
    <property type="project" value="UniProtKB-KW"/>
</dbReference>
<name>G8BWC7_TETPH</name>
<evidence type="ECO:0000256" key="2">
    <source>
        <dbReference type="ARBA" id="ARBA00006562"/>
    </source>
</evidence>
<dbReference type="InterPro" id="IPR039039">
    <property type="entry name" value="RAI1-like_fam"/>
</dbReference>
<dbReference type="KEGG" id="tpf:TPHA_0G03650"/>
<keyword evidence="7" id="KW-0694">RNA-binding</keyword>
<dbReference type="EMBL" id="HE612862">
    <property type="protein sequence ID" value="CCE64205.1"/>
    <property type="molecule type" value="Genomic_DNA"/>
</dbReference>
<evidence type="ECO:0000313" key="9">
    <source>
        <dbReference type="EMBL" id="CCE64205.1"/>
    </source>
</evidence>
<accession>G8BWC7</accession>
<dbReference type="GO" id="GO:1990174">
    <property type="term" value="F:phosphodiesterase decapping endonuclease activity"/>
    <property type="evidence" value="ECO:0007669"/>
    <property type="project" value="EnsemblFungi"/>
</dbReference>
<dbReference type="eggNOG" id="KOG1982">
    <property type="taxonomic scope" value="Eukaryota"/>
</dbReference>
<dbReference type="GO" id="GO:0071035">
    <property type="term" value="P:nuclear polyadenylation-dependent rRNA catabolic process"/>
    <property type="evidence" value="ECO:0007669"/>
    <property type="project" value="EnsemblFungi"/>
</dbReference>
<dbReference type="EC" id="3.6.1.-" evidence="7"/>
<keyword evidence="7" id="KW-0547">Nucleotide-binding</keyword>
<evidence type="ECO:0000256" key="3">
    <source>
        <dbReference type="ARBA" id="ARBA00022722"/>
    </source>
</evidence>
<evidence type="ECO:0000256" key="5">
    <source>
        <dbReference type="ARBA" id="ARBA00044692"/>
    </source>
</evidence>
<keyword evidence="3 7" id="KW-0540">Nuclease</keyword>
<evidence type="ECO:0000259" key="8">
    <source>
        <dbReference type="Pfam" id="PF08652"/>
    </source>
</evidence>
<dbReference type="GO" id="GO:0046872">
    <property type="term" value="F:metal ion binding"/>
    <property type="evidence" value="ECO:0007669"/>
    <property type="project" value="UniProtKB-KW"/>
</dbReference>
<evidence type="ECO:0000256" key="7">
    <source>
        <dbReference type="RuleBase" id="RU367113"/>
    </source>
</evidence>
<dbReference type="AlphaFoldDB" id="G8BWC7"/>
<comment type="function">
    <text evidence="7">Decapping enzyme for NAD-capped RNAs: specifically hydrolyzes the nicotinamide adenine dinucleotide (NAD) cap from a subset of RNAs by removing the entire NAD moiety from the 5'-end of an NAD-capped RNA.</text>
</comment>
<dbReference type="RefSeq" id="XP_003686639.1">
    <property type="nucleotide sequence ID" value="XM_003686591.1"/>
</dbReference>
<reference evidence="9 10" key="1">
    <citation type="journal article" date="2011" name="Proc. Natl. Acad. Sci. U.S.A.">
        <title>Evolutionary erosion of yeast sex chromosomes by mating-type switching accidents.</title>
        <authorList>
            <person name="Gordon J.L."/>
            <person name="Armisen D."/>
            <person name="Proux-Wera E."/>
            <person name="Oheigeartaigh S.S."/>
            <person name="Byrne K.P."/>
            <person name="Wolfe K.H."/>
        </authorList>
    </citation>
    <scope>NUCLEOTIDE SEQUENCE [LARGE SCALE GENOMIC DNA]</scope>
    <source>
        <strain evidence="10">ATCC 24235 / CBS 4417 / NBRC 1672 / NRRL Y-8282 / UCD 70-5</strain>
    </source>
</reference>
<dbReference type="GO" id="GO:0000448">
    <property type="term" value="P:cleavage in ITS2 between 5.8S rRNA and LSU-rRNA of tricistronic rRNA transcript (SSU-rRNA, 5.8S rRNA, LSU-rRNA)"/>
    <property type="evidence" value="ECO:0007669"/>
    <property type="project" value="EnsemblFungi"/>
</dbReference>
<comment type="catalytic activity">
    <reaction evidence="6">
        <text>a 5'-end NAD(+)-phospho-ribonucleoside in mRNA + H2O = a 5'-end phospho-ribonucleoside in mRNA + NAD(+) + H(+)</text>
        <dbReference type="Rhea" id="RHEA:60880"/>
        <dbReference type="Rhea" id="RHEA-COMP:15692"/>
        <dbReference type="Rhea" id="RHEA-COMP:15698"/>
        <dbReference type="ChEBI" id="CHEBI:15377"/>
        <dbReference type="ChEBI" id="CHEBI:15378"/>
        <dbReference type="ChEBI" id="CHEBI:57540"/>
        <dbReference type="ChEBI" id="CHEBI:138282"/>
        <dbReference type="ChEBI" id="CHEBI:144029"/>
    </reaction>
    <physiologicalReaction direction="left-to-right" evidence="6">
        <dbReference type="Rhea" id="RHEA:60881"/>
    </physiologicalReaction>
</comment>
<dbReference type="Pfam" id="PF08652">
    <property type="entry name" value="RAI1"/>
    <property type="match status" value="1"/>
</dbReference>
<keyword evidence="7" id="KW-0378">Hydrolase</keyword>
<dbReference type="GeneID" id="11535725"/>